<reference evidence="1" key="1">
    <citation type="submission" date="2021-05" db="EMBL/GenBank/DDBJ databases">
        <authorList>
            <person name="Pietrasiak N."/>
            <person name="Ward R."/>
            <person name="Stajich J.E."/>
            <person name="Kurbessoian T."/>
        </authorList>
    </citation>
    <scope>NUCLEOTIDE SEQUENCE</scope>
    <source>
        <strain evidence="1">UHER 2000/2452</strain>
    </source>
</reference>
<dbReference type="AlphaFoldDB" id="A0A951QEB2"/>
<evidence type="ECO:0000313" key="2">
    <source>
        <dbReference type="Proteomes" id="UP000757435"/>
    </source>
</evidence>
<accession>A0A951QEB2</accession>
<dbReference type="Proteomes" id="UP000757435">
    <property type="component" value="Unassembled WGS sequence"/>
</dbReference>
<reference evidence="1" key="2">
    <citation type="journal article" date="2022" name="Microbiol. Resour. Announc.">
        <title>Metagenome Sequencing to Explore Phylogenomics of Terrestrial Cyanobacteria.</title>
        <authorList>
            <person name="Ward R.D."/>
            <person name="Stajich J.E."/>
            <person name="Johansen J.R."/>
            <person name="Huntemann M."/>
            <person name="Clum A."/>
            <person name="Foster B."/>
            <person name="Foster B."/>
            <person name="Roux S."/>
            <person name="Palaniappan K."/>
            <person name="Varghese N."/>
            <person name="Mukherjee S."/>
            <person name="Reddy T.B.K."/>
            <person name="Daum C."/>
            <person name="Copeland A."/>
            <person name="Chen I.A."/>
            <person name="Ivanova N.N."/>
            <person name="Kyrpides N.C."/>
            <person name="Shapiro N."/>
            <person name="Eloe-Fadrosh E.A."/>
            <person name="Pietrasiak N."/>
        </authorList>
    </citation>
    <scope>NUCLEOTIDE SEQUENCE</scope>
    <source>
        <strain evidence="1">UHER 2000/2452</strain>
    </source>
</reference>
<evidence type="ECO:0000313" key="1">
    <source>
        <dbReference type="EMBL" id="MBW4661322.1"/>
    </source>
</evidence>
<organism evidence="1 2">
    <name type="scientific">Drouetiella hepatica Uher 2000/2452</name>
    <dbReference type="NCBI Taxonomy" id="904376"/>
    <lineage>
        <taxon>Bacteria</taxon>
        <taxon>Bacillati</taxon>
        <taxon>Cyanobacteriota</taxon>
        <taxon>Cyanophyceae</taxon>
        <taxon>Oculatellales</taxon>
        <taxon>Oculatellaceae</taxon>
        <taxon>Drouetiella</taxon>
    </lineage>
</organism>
<gene>
    <name evidence="1" type="ORF">KME15_21825</name>
</gene>
<protein>
    <submittedName>
        <fullName evidence="1">WecB/TagA/CpsF family glycosyltransferase</fullName>
    </submittedName>
</protein>
<name>A0A951QEB2_9CYAN</name>
<comment type="caution">
    <text evidence="1">The sequence shown here is derived from an EMBL/GenBank/DDBJ whole genome shotgun (WGS) entry which is preliminary data.</text>
</comment>
<sequence>MKTLYSNPNKLHSRSAAMPQWISSMGLEWLYKLVLKLELLFKSSVHK</sequence>
<dbReference type="EMBL" id="JAHHHD010000034">
    <property type="protein sequence ID" value="MBW4661322.1"/>
    <property type="molecule type" value="Genomic_DNA"/>
</dbReference>
<proteinExistence type="predicted"/>